<sequence length="508" mass="55040">MSSSNNQVFYSRLALALLLTGYVILYGCGKNPANPGPNPAPPTPNNMIMEITSFAPAKGMPGGEVIIEGKNFKDNISQNTVTFNGTPANALITGATTTQLTVRIPQDATTGKIIVKTGNQVDTSATDFIVDRDMISVSGFSPASGPIGTLVTITGINFTINTRIKFNNIECQPTTRTNTSLTFTIPVNTSLTSHKIEVISGAYTELTHELFTVTQTGPIAHWEDKTVRLVTPETLLFNGGVSFVHKNKIYWGFTALFNGDAEASYVMYDPANHNAGWAVLAHPPTQMAKQNLFRPTAVVHNDRVFFGTGINQSTSNKSWWEYHPETNTATQLTDYPEGTAGAISFTLNNKIYTGFGGTRTILYEFNPAANNNKGSWVQATNAPFSELNSGSTVVLGNEVYFGRALPAQLQTRNAFYKFVEGAGITRVTDMPQDLPSQTTASFTIGNKGYFVINKNVWEYTPDAAGGSWRAVIGGDGQPAIKHVAMVTVNGMPVVYGWTEGGHIHEFKF</sequence>
<gene>
    <name evidence="2" type="ORF">D3H65_16315</name>
</gene>
<dbReference type="OrthoDB" id="1524003at2"/>
<reference evidence="2 3" key="1">
    <citation type="submission" date="2018-09" db="EMBL/GenBank/DDBJ databases">
        <title>Genome sequencing of strain 6GH32-13.</title>
        <authorList>
            <person name="Weon H.-Y."/>
            <person name="Heo J."/>
            <person name="Kwon S.-W."/>
        </authorList>
    </citation>
    <scope>NUCLEOTIDE SEQUENCE [LARGE SCALE GENOMIC DNA]</scope>
    <source>
        <strain evidence="2 3">5GH32-13</strain>
    </source>
</reference>
<dbReference type="Proteomes" id="UP000263900">
    <property type="component" value="Chromosome"/>
</dbReference>
<dbReference type="CDD" id="cd00603">
    <property type="entry name" value="IPT_PCSR"/>
    <property type="match status" value="1"/>
</dbReference>
<dbReference type="InterPro" id="IPR014756">
    <property type="entry name" value="Ig_E-set"/>
</dbReference>
<accession>A0A3B7MMT7</accession>
<evidence type="ECO:0000259" key="1">
    <source>
        <dbReference type="Pfam" id="PF01833"/>
    </source>
</evidence>
<evidence type="ECO:0000313" key="3">
    <source>
        <dbReference type="Proteomes" id="UP000263900"/>
    </source>
</evidence>
<evidence type="ECO:0000313" key="2">
    <source>
        <dbReference type="EMBL" id="AXY75448.1"/>
    </source>
</evidence>
<feature type="domain" description="IPT/TIG" evidence="1">
    <location>
        <begin position="137"/>
        <end position="202"/>
    </location>
</feature>
<dbReference type="InterPro" id="IPR015915">
    <property type="entry name" value="Kelch-typ_b-propeller"/>
</dbReference>
<dbReference type="Gene3D" id="2.60.40.10">
    <property type="entry name" value="Immunoglobulins"/>
    <property type="match status" value="2"/>
</dbReference>
<keyword evidence="3" id="KW-1185">Reference proteome</keyword>
<dbReference type="SUPFAM" id="SSF117281">
    <property type="entry name" value="Kelch motif"/>
    <property type="match status" value="1"/>
</dbReference>
<dbReference type="KEGG" id="pseg:D3H65_16315"/>
<feature type="domain" description="IPT/TIG" evidence="1">
    <location>
        <begin position="50"/>
        <end position="123"/>
    </location>
</feature>
<dbReference type="InterPro" id="IPR002909">
    <property type="entry name" value="IPT_dom"/>
</dbReference>
<organism evidence="2 3">
    <name type="scientific">Paraflavitalea soli</name>
    <dbReference type="NCBI Taxonomy" id="2315862"/>
    <lineage>
        <taxon>Bacteria</taxon>
        <taxon>Pseudomonadati</taxon>
        <taxon>Bacteroidota</taxon>
        <taxon>Chitinophagia</taxon>
        <taxon>Chitinophagales</taxon>
        <taxon>Chitinophagaceae</taxon>
        <taxon>Paraflavitalea</taxon>
    </lineage>
</organism>
<dbReference type="Gene3D" id="2.120.10.80">
    <property type="entry name" value="Kelch-type beta propeller"/>
    <property type="match status" value="1"/>
</dbReference>
<dbReference type="AlphaFoldDB" id="A0A3B7MMT7"/>
<dbReference type="InterPro" id="IPR013783">
    <property type="entry name" value="Ig-like_fold"/>
</dbReference>
<name>A0A3B7MMT7_9BACT</name>
<dbReference type="EMBL" id="CP032157">
    <property type="protein sequence ID" value="AXY75448.1"/>
    <property type="molecule type" value="Genomic_DNA"/>
</dbReference>
<dbReference type="SUPFAM" id="SSF81296">
    <property type="entry name" value="E set domains"/>
    <property type="match status" value="2"/>
</dbReference>
<protein>
    <recommendedName>
        <fullName evidence="1">IPT/TIG domain-containing protein</fullName>
    </recommendedName>
</protein>
<dbReference type="RefSeq" id="WP_119051329.1">
    <property type="nucleotide sequence ID" value="NZ_CP032157.1"/>
</dbReference>
<dbReference type="Pfam" id="PF01833">
    <property type="entry name" value="TIG"/>
    <property type="match status" value="2"/>
</dbReference>
<proteinExistence type="predicted"/>